<sequence>MFATIRNKLKWGSSRTSECRSIQTSLILSIFISVLEDVLFWEKMWLSLSFMFFLNIILLLCIQQQINFLEFVLYISVTIMSIDSFEAWLKHKHRTTFLRRLVNNEGNKLRSSVNNFNKLIVKKWANFIYLRERNPTKAFLLVNINLSVMFLLGKYISGYTLLYILCMLLCLFHKVAPPVLKLMKKIQQNAESDVDFEGLIPEISEVDINLLSIEPEPVIVTDERQSLDCWKPEDLPNDEASDSSENSSSLVTNLSIERMQPFDKDVDTSDSSEDEYIPIDQQKGQLQSTLEVIQPSDTWSSTAYNALWNFTGAVSNMVYSRTEDNKRKRVSSMDSSDGFEMIDKTDLM</sequence>
<keyword evidence="2 6" id="KW-0812">Transmembrane</keyword>
<evidence type="ECO:0000256" key="1">
    <source>
        <dbReference type="ARBA" id="ARBA00004141"/>
    </source>
</evidence>
<dbReference type="KEGG" id="gmw:113517604"/>
<feature type="region of interest" description="Disordered" evidence="5">
    <location>
        <begin position="329"/>
        <end position="348"/>
    </location>
</feature>
<dbReference type="Pfam" id="PF24456">
    <property type="entry name" value="RHD_RETREG1-3"/>
    <property type="match status" value="1"/>
</dbReference>
<evidence type="ECO:0000256" key="3">
    <source>
        <dbReference type="ARBA" id="ARBA00022989"/>
    </source>
</evidence>
<dbReference type="GO" id="GO:0005783">
    <property type="term" value="C:endoplasmic reticulum"/>
    <property type="evidence" value="ECO:0007669"/>
    <property type="project" value="UniProtKB-ARBA"/>
</dbReference>
<evidence type="ECO:0000256" key="5">
    <source>
        <dbReference type="SAM" id="MobiDB-lite"/>
    </source>
</evidence>
<feature type="transmembrane region" description="Helical" evidence="6">
    <location>
        <begin position="72"/>
        <end position="89"/>
    </location>
</feature>
<evidence type="ECO:0000256" key="2">
    <source>
        <dbReference type="ARBA" id="ARBA00022692"/>
    </source>
</evidence>
<proteinExistence type="predicted"/>
<reference evidence="9" key="1">
    <citation type="submission" date="2025-08" db="UniProtKB">
        <authorList>
            <consortium name="RefSeq"/>
        </authorList>
    </citation>
    <scope>IDENTIFICATION</scope>
    <source>
        <tissue evidence="9">Whole larvae</tissue>
    </source>
</reference>
<dbReference type="InParanoid" id="A0A6J1WRK9"/>
<dbReference type="RefSeq" id="XP_026758127.2">
    <property type="nucleotide sequence ID" value="XM_026902326.3"/>
</dbReference>
<dbReference type="Proteomes" id="UP001652740">
    <property type="component" value="Unplaced"/>
</dbReference>
<evidence type="ECO:0000313" key="9">
    <source>
        <dbReference type="RefSeq" id="XP_026758127.2"/>
    </source>
</evidence>
<comment type="subcellular location">
    <subcellularLocation>
        <location evidence="1">Membrane</location>
        <topology evidence="1">Multi-pass membrane protein</topology>
    </subcellularLocation>
</comment>
<dbReference type="GeneID" id="113517604"/>
<evidence type="ECO:0000313" key="8">
    <source>
        <dbReference type="Proteomes" id="UP001652740"/>
    </source>
</evidence>
<protein>
    <submittedName>
        <fullName evidence="9">Uncharacterized protein LOC113517604</fullName>
    </submittedName>
</protein>
<accession>A0A6J1WRK9</accession>
<evidence type="ECO:0000256" key="4">
    <source>
        <dbReference type="ARBA" id="ARBA00023136"/>
    </source>
</evidence>
<name>A0A6J1WRK9_GALME</name>
<evidence type="ECO:0000256" key="6">
    <source>
        <dbReference type="SAM" id="Phobius"/>
    </source>
</evidence>
<dbReference type="GO" id="GO:0016020">
    <property type="term" value="C:membrane"/>
    <property type="evidence" value="ECO:0007669"/>
    <property type="project" value="UniProtKB-SubCell"/>
</dbReference>
<feature type="transmembrane region" description="Helical" evidence="6">
    <location>
        <begin position="48"/>
        <end position="66"/>
    </location>
</feature>
<keyword evidence="4 6" id="KW-0472">Membrane</keyword>
<dbReference type="AlphaFoldDB" id="A0A6J1WRK9"/>
<keyword evidence="3 6" id="KW-1133">Transmembrane helix</keyword>
<gene>
    <name evidence="9" type="primary">LOC113517604</name>
</gene>
<feature type="domain" description="RETREG1-3/ARL6IP-like N-terminal reticulon-homology" evidence="7">
    <location>
        <begin position="31"/>
        <end position="172"/>
    </location>
</feature>
<feature type="region of interest" description="Disordered" evidence="5">
    <location>
        <begin position="229"/>
        <end position="249"/>
    </location>
</feature>
<organism evidence="8 9">
    <name type="scientific">Galleria mellonella</name>
    <name type="common">Greater wax moth</name>
    <dbReference type="NCBI Taxonomy" id="7137"/>
    <lineage>
        <taxon>Eukaryota</taxon>
        <taxon>Metazoa</taxon>
        <taxon>Ecdysozoa</taxon>
        <taxon>Arthropoda</taxon>
        <taxon>Hexapoda</taxon>
        <taxon>Insecta</taxon>
        <taxon>Pterygota</taxon>
        <taxon>Neoptera</taxon>
        <taxon>Endopterygota</taxon>
        <taxon>Lepidoptera</taxon>
        <taxon>Glossata</taxon>
        <taxon>Ditrysia</taxon>
        <taxon>Pyraloidea</taxon>
        <taxon>Pyralidae</taxon>
        <taxon>Galleriinae</taxon>
        <taxon>Galleria</taxon>
    </lineage>
</organism>
<keyword evidence="8" id="KW-1185">Reference proteome</keyword>
<evidence type="ECO:0000259" key="7">
    <source>
        <dbReference type="Pfam" id="PF24456"/>
    </source>
</evidence>
<dbReference type="InterPro" id="IPR057282">
    <property type="entry name" value="RETREG1-3-like_RHD"/>
</dbReference>
<feature type="transmembrane region" description="Helical" evidence="6">
    <location>
        <begin position="138"/>
        <end position="156"/>
    </location>
</feature>